<dbReference type="InterPro" id="IPR011489">
    <property type="entry name" value="EMI_domain"/>
</dbReference>
<dbReference type="Proteomes" id="UP000808372">
    <property type="component" value="Chromosome 25"/>
</dbReference>
<reference evidence="13" key="1">
    <citation type="submission" date="2025-08" db="UniProtKB">
        <authorList>
            <consortium name="RefSeq"/>
        </authorList>
    </citation>
    <scope>IDENTIFICATION</scope>
    <source>
        <tissue evidence="13">White muscle</tissue>
    </source>
</reference>
<feature type="region of interest" description="Disordered" evidence="8">
    <location>
        <begin position="138"/>
        <end position="240"/>
    </location>
</feature>
<keyword evidence="2" id="KW-0964">Secreted</keyword>
<evidence type="ECO:0000313" key="13">
    <source>
        <dbReference type="RefSeq" id="XP_038819256.1"/>
    </source>
</evidence>
<feature type="region of interest" description="Disordered" evidence="8">
    <location>
        <begin position="946"/>
        <end position="1120"/>
    </location>
</feature>
<dbReference type="RefSeq" id="XP_038819256.1">
    <property type="nucleotide sequence ID" value="XM_038963328.1"/>
</dbReference>
<evidence type="ECO:0000259" key="10">
    <source>
        <dbReference type="PROSITE" id="PS50871"/>
    </source>
</evidence>
<dbReference type="PROSITE" id="PS51041">
    <property type="entry name" value="EMI"/>
    <property type="match status" value="1"/>
</dbReference>
<protein>
    <submittedName>
        <fullName evidence="13">EMILIN-2</fullName>
    </submittedName>
</protein>
<dbReference type="InterPro" id="IPR001073">
    <property type="entry name" value="C1q_dom"/>
</dbReference>
<accession>A0A8U0TKS2</accession>
<sequence>MMKWGAADLGVTWTLFSLFFNFSVTNGQNPPNYNLFQGAAYQGARHRQSQRNRNWCAYVVHKNVSCTVQGNVESFVEPEVAPCPNHDPDCEQQVMYRTRFRPAYKIAYKTVTDLEWRCCPSYQGPDCSELKAALNRQTVPAGSQPHQTQYPNRQTVPAGSQPPQTQYPNRQTVPAGSQPHQNQYPNRQTVPAGSQPHQTQNSGEAPHYPQTRSILGQTRHPQRPERRETGVYEGRHGGADRDRVRLLEGEVQRLSQTVGALQDAMTGLSSTLRSDLQEDTSKMLVTLLNNLRAVTPDSVHAPDIEQAAVPSDNHQGSVIDGHQATRGPVQGDRGLEKVLARLDDVNTSLKSKEEALEELRGTVTSHSGHIRLLLDASQTQQDPVGGGAPADLEELLEKYMDRQLGFLRKNMEDSMERTIEERIGKEVEKLQKSCDGRIQLMERRCEEERERGLLSLTEMVDKEEQLKEEIRELRLDITASDQPGRTLRQTDPKPNVRQTDPKPSLRQTAPARQTDLARQDNQPPGILPAVQRGNLSDLWRELERVAEAHHVLNARMDNELQYLSSPWGELEGKGLEVEGLGLEGEVGSRLEELEARLNVTEQNAEVHCFYVEEKLTRAVAEQGTELRQLLEERVNVLEDQFTTMLVEMNNESYPVGGGGSVDLQAELNNNKFLLQGLDDKVTAVAELCATGCGGGPNTGGFPNTNPGASSHPVLLDSVVKDLKLCCNDLDILHTDVTANSDKLRELEEIIDRQMAGQKRSFKTVEDLQRGMVILQDNVGGLGGAVTGLGDSLSRYTQDLTRINTTYNTCCQVGAGFKAGARPGEGFGATTIGPGRIQSASEGVMVPRGEVEGSSQVEELRTKLDNLTNQVQTELQRCSGVSGVEGRVQRLEKVCVQLDGVSARVRGVKEGLEKHVAGLWHHVSRVNTMLERQAADITTLETSLKTLQTRSTDTNTRETDAVRPGSVPDQTRTRVNQIHIPHRTPPDLPPQTPRQPYNPRQPASPRQPTNPLQPNTHRQPNQPTLYLVPHKPNQPGQPTVILVPHPNQPNQPSNPNQPFLTMVPRQPSSPHQPSPPSNPSGQPHRVLEVGEAGPPGYMRRVTVRRGSDDSSSTPVKGFAGAPGYNPPVKPVYFNKHETIPVAAKVPWNPASQTPLVTPVSSDSSFLADPFSFSAGLTAQFSGEFGIIVFNKVLVNDGGHYNSHTGIFTIPMEGRYLISGVLMARQGLEAVLSVSNRSVHRLMSSASGAGTVAQDSCPCGGSVSFSLILSLRQGDHVALVRTAGQLATTESRDILSTFSAIFLYAPQPITR</sequence>
<evidence type="ECO:0000256" key="6">
    <source>
        <dbReference type="ARBA" id="ARBA00023157"/>
    </source>
</evidence>
<name>A0A8U0TKS2_SALNM</name>
<dbReference type="SUPFAM" id="SSF49842">
    <property type="entry name" value="TNF-like"/>
    <property type="match status" value="1"/>
</dbReference>
<keyword evidence="6" id="KW-1015">Disulfide bond</keyword>
<evidence type="ECO:0000256" key="3">
    <source>
        <dbReference type="ARBA" id="ARBA00022530"/>
    </source>
</evidence>
<feature type="compositionally biased region" description="Basic and acidic residues" evidence="8">
    <location>
        <begin position="222"/>
        <end position="240"/>
    </location>
</feature>
<evidence type="ECO:0000256" key="7">
    <source>
        <dbReference type="SAM" id="Coils"/>
    </source>
</evidence>
<comment type="subcellular location">
    <subcellularLocation>
        <location evidence="1">Secreted</location>
        <location evidence="1">Extracellular space</location>
        <location evidence="1">Extracellular matrix</location>
    </subcellularLocation>
</comment>
<feature type="signal peptide" evidence="9">
    <location>
        <begin position="1"/>
        <end position="27"/>
    </location>
</feature>
<evidence type="ECO:0000313" key="12">
    <source>
        <dbReference type="Proteomes" id="UP000808372"/>
    </source>
</evidence>
<dbReference type="Pfam" id="PF00386">
    <property type="entry name" value="C1q"/>
    <property type="match status" value="1"/>
</dbReference>
<gene>
    <name evidence="13" type="primary">emilin2a</name>
</gene>
<feature type="domain" description="EMI" evidence="11">
    <location>
        <begin position="52"/>
        <end position="129"/>
    </location>
</feature>
<evidence type="ECO:0000256" key="2">
    <source>
        <dbReference type="ARBA" id="ARBA00022525"/>
    </source>
</evidence>
<evidence type="ECO:0000259" key="11">
    <source>
        <dbReference type="PROSITE" id="PS51041"/>
    </source>
</evidence>
<feature type="region of interest" description="Disordered" evidence="8">
    <location>
        <begin position="475"/>
        <end position="530"/>
    </location>
</feature>
<dbReference type="PROSITE" id="PS50871">
    <property type="entry name" value="C1Q"/>
    <property type="match status" value="1"/>
</dbReference>
<feature type="compositionally biased region" description="Polar residues" evidence="8">
    <location>
        <begin position="1003"/>
        <end position="1023"/>
    </location>
</feature>
<keyword evidence="4 9" id="KW-0732">Signal</keyword>
<organism evidence="12 13">
    <name type="scientific">Salvelinus namaycush</name>
    <name type="common">Lake trout</name>
    <name type="synonym">Salmo namaycush</name>
    <dbReference type="NCBI Taxonomy" id="8040"/>
    <lineage>
        <taxon>Eukaryota</taxon>
        <taxon>Metazoa</taxon>
        <taxon>Chordata</taxon>
        <taxon>Craniata</taxon>
        <taxon>Vertebrata</taxon>
        <taxon>Euteleostomi</taxon>
        <taxon>Actinopterygii</taxon>
        <taxon>Neopterygii</taxon>
        <taxon>Teleostei</taxon>
        <taxon>Protacanthopterygii</taxon>
        <taxon>Salmoniformes</taxon>
        <taxon>Salmonidae</taxon>
        <taxon>Salmoninae</taxon>
        <taxon>Salvelinus</taxon>
    </lineage>
</organism>
<evidence type="ECO:0000256" key="9">
    <source>
        <dbReference type="SAM" id="SignalP"/>
    </source>
</evidence>
<evidence type="ECO:0000256" key="1">
    <source>
        <dbReference type="ARBA" id="ARBA00004498"/>
    </source>
</evidence>
<feature type="compositionally biased region" description="Polar residues" evidence="8">
    <location>
        <begin position="138"/>
        <end position="203"/>
    </location>
</feature>
<evidence type="ECO:0000256" key="8">
    <source>
        <dbReference type="SAM" id="MobiDB-lite"/>
    </source>
</evidence>
<feature type="coiled-coil region" evidence="7">
    <location>
        <begin position="612"/>
        <end position="640"/>
    </location>
</feature>
<feature type="domain" description="C1q" evidence="10">
    <location>
        <begin position="1164"/>
        <end position="1307"/>
    </location>
</feature>
<keyword evidence="12" id="KW-1185">Reference proteome</keyword>
<feature type="coiled-coil region" evidence="7">
    <location>
        <begin position="335"/>
        <end position="362"/>
    </location>
</feature>
<dbReference type="KEGG" id="snh:120019918"/>
<evidence type="ECO:0000256" key="5">
    <source>
        <dbReference type="ARBA" id="ARBA00023054"/>
    </source>
</evidence>
<evidence type="ECO:0000256" key="4">
    <source>
        <dbReference type="ARBA" id="ARBA00022729"/>
    </source>
</evidence>
<proteinExistence type="predicted"/>
<dbReference type="PANTHER" id="PTHR15427:SF36">
    <property type="entry name" value="EMILIN-2"/>
    <property type="match status" value="1"/>
</dbReference>
<feature type="compositionally biased region" description="Low complexity" evidence="8">
    <location>
        <begin position="1043"/>
        <end position="1068"/>
    </location>
</feature>
<dbReference type="PANTHER" id="PTHR15427">
    <property type="entry name" value="EMILIN ELASTIN MICROFIBRIL INTERFACE-LOCATED PROTEIN ELASTIN MICROFIBRIL INTERFACER"/>
    <property type="match status" value="1"/>
</dbReference>
<dbReference type="Pfam" id="PF07546">
    <property type="entry name" value="EMI"/>
    <property type="match status" value="1"/>
</dbReference>
<dbReference type="InterPro" id="IPR008983">
    <property type="entry name" value="Tumour_necrosis_fac-like_dom"/>
</dbReference>
<keyword evidence="3" id="KW-0272">Extracellular matrix</keyword>
<dbReference type="GeneID" id="120019918"/>
<dbReference type="Gene3D" id="2.60.120.40">
    <property type="match status" value="1"/>
</dbReference>
<dbReference type="InterPro" id="IPR050392">
    <property type="entry name" value="Collagen/C1q_domain"/>
</dbReference>
<dbReference type="CTD" id="100001725"/>
<keyword evidence="5 7" id="KW-0175">Coiled coil</keyword>
<feature type="chain" id="PRO_5035936194" evidence="9">
    <location>
        <begin position="28"/>
        <end position="1309"/>
    </location>
</feature>
<feature type="compositionally biased region" description="Polar residues" evidence="8">
    <location>
        <begin position="479"/>
        <end position="489"/>
    </location>
</feature>
<dbReference type="SMART" id="SM00110">
    <property type="entry name" value="C1Q"/>
    <property type="match status" value="1"/>
</dbReference>